<gene>
    <name evidence="5" type="ORF">ACKW6Q_10905</name>
    <name evidence="4" type="ORF">AU378_21245</name>
</gene>
<reference evidence="5 7" key="4">
    <citation type="submission" date="2024-12" db="EMBL/GenBank/DDBJ databases">
        <title>Draft genome sequence of Chryseobacterium kwangjuense AG447.</title>
        <authorList>
            <person name="Cheptsov V.S."/>
            <person name="Belov A."/>
            <person name="Zavarzina A.G."/>
        </authorList>
    </citation>
    <scope>NUCLEOTIDE SEQUENCE [LARGE SCALE GENOMIC DNA]</scope>
    <source>
        <strain evidence="5 7">AG447</strain>
    </source>
</reference>
<evidence type="ECO:0000256" key="1">
    <source>
        <dbReference type="ARBA" id="ARBA00022450"/>
    </source>
</evidence>
<proteinExistence type="predicted"/>
<evidence type="ECO:0000313" key="6">
    <source>
        <dbReference type="Proteomes" id="UP000070513"/>
    </source>
</evidence>
<accession>A0A135W2L0</accession>
<organism evidence="4 6">
    <name type="scientific">Chryseobacterium kwangjuense</name>
    <dbReference type="NCBI Taxonomy" id="267125"/>
    <lineage>
        <taxon>Bacteria</taxon>
        <taxon>Pseudomonadati</taxon>
        <taxon>Bacteroidota</taxon>
        <taxon>Flavobacteriia</taxon>
        <taxon>Flavobacteriales</taxon>
        <taxon>Weeksellaceae</taxon>
        <taxon>Chryseobacterium group</taxon>
        <taxon>Chryseobacterium</taxon>
    </lineage>
</organism>
<keyword evidence="7" id="KW-1185">Reference proteome</keyword>
<dbReference type="InterPro" id="IPR036736">
    <property type="entry name" value="ACP-like_sf"/>
</dbReference>
<reference evidence="6" key="1">
    <citation type="submission" date="2015-12" db="EMBL/GenBank/DDBJ databases">
        <title>Genome sequence of a biocontrol rhizobacterium Chryseobacterium kwangjuense strain KJ1R5 isolated from pepper (Capsicum annuum L.).</title>
        <authorList>
            <person name="Jeong J.-J."/>
            <person name="Park H."/>
            <person name="Mannaa M."/>
            <person name="Sang M.K."/>
            <person name="Choi I.-G."/>
            <person name="Kim K.D."/>
        </authorList>
    </citation>
    <scope>NUCLEOTIDE SEQUENCE [LARGE SCALE GENOMIC DNA]</scope>
    <source>
        <strain evidence="6">KJ1R5</strain>
    </source>
</reference>
<protein>
    <submittedName>
        <fullName evidence="5">Phosphopantetheine-binding protein</fullName>
    </submittedName>
</protein>
<comment type="caution">
    <text evidence="4">The sequence shown here is derived from an EMBL/GenBank/DDBJ whole genome shotgun (WGS) entry which is preliminary data.</text>
</comment>
<dbReference type="Gene3D" id="1.10.1200.10">
    <property type="entry name" value="ACP-like"/>
    <property type="match status" value="1"/>
</dbReference>
<evidence type="ECO:0000259" key="3">
    <source>
        <dbReference type="PROSITE" id="PS50075"/>
    </source>
</evidence>
<evidence type="ECO:0000313" key="5">
    <source>
        <dbReference type="EMBL" id="MFN1217465.1"/>
    </source>
</evidence>
<reference evidence="4 6" key="3">
    <citation type="journal article" date="2016" name="Genome Announc.">
        <title>Draft Genome Sequence of a Biocontrol Rhizobacterium, Chryseobacterium kwangjuense Strain KJ1R5, Isolated from Pepper (Capsicum annuum).</title>
        <authorList>
            <person name="Jeong J.J."/>
            <person name="Park H."/>
            <person name="Park B.H."/>
            <person name="Mannaa M."/>
            <person name="Sang M.K."/>
            <person name="Choi I.G."/>
            <person name="Kim K.D."/>
        </authorList>
    </citation>
    <scope>NUCLEOTIDE SEQUENCE [LARGE SCALE GENOMIC DNA]</scope>
    <source>
        <strain evidence="4 6">KJ1R5</strain>
    </source>
</reference>
<dbReference type="AlphaFoldDB" id="A0A135W2L0"/>
<name>A0A135W2L0_9FLAO</name>
<dbReference type="EMBL" id="JBJXVJ010000002">
    <property type="protein sequence ID" value="MFN1217465.1"/>
    <property type="molecule type" value="Genomic_DNA"/>
</dbReference>
<sequence length="90" mass="10076">METKNADLLVEELKMKIIEEMNLVKVNPETITADTALFREGLGLDSIDALELVVIFERDYGIDVEDIEAISSHFATMGTLAQFVSDNRTK</sequence>
<dbReference type="InterPro" id="IPR006162">
    <property type="entry name" value="Ppantetheine_attach_site"/>
</dbReference>
<evidence type="ECO:0000313" key="7">
    <source>
        <dbReference type="Proteomes" id="UP001634154"/>
    </source>
</evidence>
<dbReference type="Proteomes" id="UP001634154">
    <property type="component" value="Unassembled WGS sequence"/>
</dbReference>
<dbReference type="OrthoDB" id="9803943at2"/>
<dbReference type="SUPFAM" id="SSF47336">
    <property type="entry name" value="ACP-like"/>
    <property type="match status" value="1"/>
</dbReference>
<evidence type="ECO:0000256" key="2">
    <source>
        <dbReference type="ARBA" id="ARBA00022553"/>
    </source>
</evidence>
<keyword evidence="1" id="KW-0596">Phosphopantetheine</keyword>
<dbReference type="Pfam" id="PF00550">
    <property type="entry name" value="PP-binding"/>
    <property type="match status" value="1"/>
</dbReference>
<dbReference type="EMBL" id="LPUR01000019">
    <property type="protein sequence ID" value="KXH79174.1"/>
    <property type="molecule type" value="Genomic_DNA"/>
</dbReference>
<feature type="domain" description="Carrier" evidence="3">
    <location>
        <begin position="8"/>
        <end position="88"/>
    </location>
</feature>
<dbReference type="NCBIfam" id="NF006617">
    <property type="entry name" value="PRK09184.1"/>
    <property type="match status" value="1"/>
</dbReference>
<dbReference type="RefSeq" id="WP_062653759.1">
    <property type="nucleotide sequence ID" value="NZ_JBJXVJ010000002.1"/>
</dbReference>
<dbReference type="PROSITE" id="PS00012">
    <property type="entry name" value="PHOSPHOPANTETHEINE"/>
    <property type="match status" value="1"/>
</dbReference>
<dbReference type="InterPro" id="IPR009081">
    <property type="entry name" value="PP-bd_ACP"/>
</dbReference>
<evidence type="ECO:0000313" key="4">
    <source>
        <dbReference type="EMBL" id="KXH79174.1"/>
    </source>
</evidence>
<dbReference type="PROSITE" id="PS50075">
    <property type="entry name" value="CARRIER"/>
    <property type="match status" value="1"/>
</dbReference>
<keyword evidence="2" id="KW-0597">Phosphoprotein</keyword>
<reference evidence="4" key="2">
    <citation type="submission" date="2015-12" db="EMBL/GenBank/DDBJ databases">
        <authorList>
            <person name="Shamseldin A."/>
            <person name="Moawad H."/>
            <person name="Abd El-Rahim W.M."/>
            <person name="Sadowsky M.J."/>
        </authorList>
    </citation>
    <scope>NUCLEOTIDE SEQUENCE</scope>
    <source>
        <strain evidence="4">KJ1R5</strain>
    </source>
</reference>
<dbReference type="Proteomes" id="UP000070513">
    <property type="component" value="Unassembled WGS sequence"/>
</dbReference>